<keyword evidence="1" id="KW-0472">Membrane</keyword>
<dbReference type="SUPFAM" id="SSF88713">
    <property type="entry name" value="Glycoside hydrolase/deacetylase"/>
    <property type="match status" value="1"/>
</dbReference>
<evidence type="ECO:0000313" key="3">
    <source>
        <dbReference type="EMBL" id="PWW20469.1"/>
    </source>
</evidence>
<dbReference type="Gene3D" id="3.20.20.370">
    <property type="entry name" value="Glycoside hydrolase/deacetylase"/>
    <property type="match status" value="1"/>
</dbReference>
<feature type="domain" description="NodB homology" evidence="2">
    <location>
        <begin position="70"/>
        <end position="256"/>
    </location>
</feature>
<keyword evidence="1" id="KW-1133">Transmembrane helix</keyword>
<sequence>MTFYCDIKVILSIKGERGIKVSDLPIGKDLVSMVYFLTAILILFITYAILPTVLIRTLNWGIVKEISEANAIALTFDDGPDPKYTAFLLDVLKKHHVRATFFVVGEKAVQRPELLKRMHAEGHAIGIHHYRHISSWILGPGSLRKQLNQTKQIIERAINEEVFLYRPPWGHFNLFSLWLARNYEIVMWTGIFQDWKVKYIRNTLSVALTKETKPGRIFLLHDSGETLGADVNAPEYMIRHLDEYLQQAAEKGLRFVTLKEGTRE</sequence>
<reference evidence="3 4" key="1">
    <citation type="submission" date="2018-05" db="EMBL/GenBank/DDBJ databases">
        <title>Freshwater and sediment microbial communities from various areas in North America, analyzing microbe dynamics in response to fracking.</title>
        <authorList>
            <person name="Lamendella R."/>
        </authorList>
    </citation>
    <scope>NUCLEOTIDE SEQUENCE [LARGE SCALE GENOMIC DNA]</scope>
    <source>
        <strain evidence="3 4">15_TX</strain>
    </source>
</reference>
<name>A0A2V2ZKK4_9BACI</name>
<dbReference type="CDD" id="cd10959">
    <property type="entry name" value="CE4_NodB_like_3"/>
    <property type="match status" value="1"/>
</dbReference>
<organism evidence="3 4">
    <name type="scientific">Cytobacillus oceanisediminis</name>
    <dbReference type="NCBI Taxonomy" id="665099"/>
    <lineage>
        <taxon>Bacteria</taxon>
        <taxon>Bacillati</taxon>
        <taxon>Bacillota</taxon>
        <taxon>Bacilli</taxon>
        <taxon>Bacillales</taxon>
        <taxon>Bacillaceae</taxon>
        <taxon>Cytobacillus</taxon>
    </lineage>
</organism>
<evidence type="ECO:0000313" key="4">
    <source>
        <dbReference type="Proteomes" id="UP000247150"/>
    </source>
</evidence>
<evidence type="ECO:0000256" key="1">
    <source>
        <dbReference type="SAM" id="Phobius"/>
    </source>
</evidence>
<evidence type="ECO:0000259" key="2">
    <source>
        <dbReference type="PROSITE" id="PS51677"/>
    </source>
</evidence>
<dbReference type="GO" id="GO:0005975">
    <property type="term" value="P:carbohydrate metabolic process"/>
    <property type="evidence" value="ECO:0007669"/>
    <property type="project" value="InterPro"/>
</dbReference>
<dbReference type="GO" id="GO:0016810">
    <property type="term" value="F:hydrolase activity, acting on carbon-nitrogen (but not peptide) bonds"/>
    <property type="evidence" value="ECO:0007669"/>
    <property type="project" value="InterPro"/>
</dbReference>
<dbReference type="RefSeq" id="WP_258309700.1">
    <property type="nucleotide sequence ID" value="NZ_QGTW01000015.1"/>
</dbReference>
<dbReference type="PANTHER" id="PTHR10587:SF137">
    <property type="entry name" value="4-DEOXY-4-FORMAMIDO-L-ARABINOSE-PHOSPHOUNDECAPRENOL DEFORMYLASE ARND-RELATED"/>
    <property type="match status" value="1"/>
</dbReference>
<dbReference type="EMBL" id="QGTW01000015">
    <property type="protein sequence ID" value="PWW20469.1"/>
    <property type="molecule type" value="Genomic_DNA"/>
</dbReference>
<gene>
    <name evidence="3" type="ORF">DFO73_11543</name>
</gene>
<dbReference type="Proteomes" id="UP000247150">
    <property type="component" value="Unassembled WGS sequence"/>
</dbReference>
<dbReference type="SMR" id="A0A2V2ZKK4"/>
<keyword evidence="1" id="KW-0812">Transmembrane</keyword>
<dbReference type="InterPro" id="IPR002509">
    <property type="entry name" value="NODB_dom"/>
</dbReference>
<dbReference type="InterPro" id="IPR011330">
    <property type="entry name" value="Glyco_hydro/deAcase_b/a-brl"/>
</dbReference>
<protein>
    <submittedName>
        <fullName evidence="3">Peptidoglycan/xylan/chitin deacetylase (PgdA/CDA1 family)</fullName>
    </submittedName>
</protein>
<proteinExistence type="predicted"/>
<dbReference type="PROSITE" id="PS51677">
    <property type="entry name" value="NODB"/>
    <property type="match status" value="1"/>
</dbReference>
<dbReference type="Pfam" id="PF01522">
    <property type="entry name" value="Polysacc_deac_1"/>
    <property type="match status" value="1"/>
</dbReference>
<dbReference type="AlphaFoldDB" id="A0A2V2ZKK4"/>
<accession>A0A2V2ZKK4</accession>
<dbReference type="PANTHER" id="PTHR10587">
    <property type="entry name" value="GLYCOSYL TRANSFERASE-RELATED"/>
    <property type="match status" value="1"/>
</dbReference>
<comment type="caution">
    <text evidence="3">The sequence shown here is derived from an EMBL/GenBank/DDBJ whole genome shotgun (WGS) entry which is preliminary data.</text>
</comment>
<feature type="transmembrane region" description="Helical" evidence="1">
    <location>
        <begin position="33"/>
        <end position="55"/>
    </location>
</feature>
<dbReference type="InterPro" id="IPR050248">
    <property type="entry name" value="Polysacc_deacetylase_ArnD"/>
</dbReference>